<name>A0A6A6NS48_9PEZI</name>
<accession>A0A6A6NS48</accession>
<evidence type="ECO:0000256" key="1">
    <source>
        <dbReference type="SAM" id="MobiDB-lite"/>
    </source>
</evidence>
<gene>
    <name evidence="2" type="ORF">BDY21DRAFT_112614</name>
</gene>
<dbReference type="Proteomes" id="UP000799766">
    <property type="component" value="Unassembled WGS sequence"/>
</dbReference>
<sequence>MATCNKATSPQVSTYAQRNNEREKAPWQSLRRRRPWGRSPGLLPPRSVLSRASNRSRAKRPIAGALGSWGGPRPAAGPGVGGSGGGGGFPVQGRKAFAPAIAPRGTDRLVASKDPPERWLCTYVCTQVLAPVGARRELGTWEAGLAGGIFGDRGRGTSRINGPLVRAGMRGVAPKKERASRSFSGQSVSLGCPCVFFFLGSPQRGLGCGWASLSRQSISSIGLPHRREVPWNRPPNPPKDVTARPGTFCSVPCYGLVGWLGSHPSTNKHLPIPRQPWRGDRHPDMPFSTRVNLPPEPERP</sequence>
<proteinExistence type="predicted"/>
<dbReference type="EMBL" id="MU001693">
    <property type="protein sequence ID" value="KAF2454113.1"/>
    <property type="molecule type" value="Genomic_DNA"/>
</dbReference>
<reference evidence="2" key="1">
    <citation type="journal article" date="2020" name="Stud. Mycol.">
        <title>101 Dothideomycetes genomes: a test case for predicting lifestyles and emergence of pathogens.</title>
        <authorList>
            <person name="Haridas S."/>
            <person name="Albert R."/>
            <person name="Binder M."/>
            <person name="Bloem J."/>
            <person name="Labutti K."/>
            <person name="Salamov A."/>
            <person name="Andreopoulos B."/>
            <person name="Baker S."/>
            <person name="Barry K."/>
            <person name="Bills G."/>
            <person name="Bluhm B."/>
            <person name="Cannon C."/>
            <person name="Castanera R."/>
            <person name="Culley D."/>
            <person name="Daum C."/>
            <person name="Ezra D."/>
            <person name="Gonzalez J."/>
            <person name="Henrissat B."/>
            <person name="Kuo A."/>
            <person name="Liang C."/>
            <person name="Lipzen A."/>
            <person name="Lutzoni F."/>
            <person name="Magnuson J."/>
            <person name="Mondo S."/>
            <person name="Nolan M."/>
            <person name="Ohm R."/>
            <person name="Pangilinan J."/>
            <person name="Park H.-J."/>
            <person name="Ramirez L."/>
            <person name="Alfaro M."/>
            <person name="Sun H."/>
            <person name="Tritt A."/>
            <person name="Yoshinaga Y."/>
            <person name="Zwiers L.-H."/>
            <person name="Turgeon B."/>
            <person name="Goodwin S."/>
            <person name="Spatafora J."/>
            <person name="Crous P."/>
            <person name="Grigoriev I."/>
        </authorList>
    </citation>
    <scope>NUCLEOTIDE SEQUENCE</scope>
    <source>
        <strain evidence="2">ATCC 16933</strain>
    </source>
</reference>
<feature type="compositionally biased region" description="Gly residues" evidence="1">
    <location>
        <begin position="78"/>
        <end position="90"/>
    </location>
</feature>
<keyword evidence="3" id="KW-1185">Reference proteome</keyword>
<feature type="region of interest" description="Disordered" evidence="1">
    <location>
        <begin position="272"/>
        <end position="300"/>
    </location>
</feature>
<feature type="compositionally biased region" description="Polar residues" evidence="1">
    <location>
        <begin position="1"/>
        <end position="18"/>
    </location>
</feature>
<protein>
    <submittedName>
        <fullName evidence="2">Uncharacterized protein</fullName>
    </submittedName>
</protein>
<evidence type="ECO:0000313" key="3">
    <source>
        <dbReference type="Proteomes" id="UP000799766"/>
    </source>
</evidence>
<dbReference type="AlphaFoldDB" id="A0A6A6NS48"/>
<evidence type="ECO:0000313" key="2">
    <source>
        <dbReference type="EMBL" id="KAF2454113.1"/>
    </source>
</evidence>
<organism evidence="2 3">
    <name type="scientific">Lineolata rhizophorae</name>
    <dbReference type="NCBI Taxonomy" id="578093"/>
    <lineage>
        <taxon>Eukaryota</taxon>
        <taxon>Fungi</taxon>
        <taxon>Dikarya</taxon>
        <taxon>Ascomycota</taxon>
        <taxon>Pezizomycotina</taxon>
        <taxon>Dothideomycetes</taxon>
        <taxon>Dothideomycetes incertae sedis</taxon>
        <taxon>Lineolatales</taxon>
        <taxon>Lineolataceae</taxon>
        <taxon>Lineolata</taxon>
    </lineage>
</organism>
<feature type="region of interest" description="Disordered" evidence="1">
    <location>
        <begin position="1"/>
        <end position="92"/>
    </location>
</feature>